<evidence type="ECO:0000313" key="2">
    <source>
        <dbReference type="Proteomes" id="UP000314294"/>
    </source>
</evidence>
<dbReference type="EMBL" id="SRLO01000240">
    <property type="protein sequence ID" value="TNN65156.1"/>
    <property type="molecule type" value="Genomic_DNA"/>
</dbReference>
<accession>A0A4Z2HHB7</accession>
<protein>
    <submittedName>
        <fullName evidence="1">Uncharacterized protein</fullName>
    </submittedName>
</protein>
<proteinExistence type="predicted"/>
<comment type="caution">
    <text evidence="1">The sequence shown here is derived from an EMBL/GenBank/DDBJ whole genome shotgun (WGS) entry which is preliminary data.</text>
</comment>
<sequence length="206" mass="23029">MEQEQSQTPLHKSKALTKSSQGIHNANSFWVEQGTGWKLLRGIRPAKQCQILGPSLQREQQPDNMEGEAEFVLSLYSDNARLSITSATTCPRFLLLAHCPPLESITAFSVMQEMRNVFNRLLPKQPSTSHNALRTVCLGKESCWEQRGQSLPTGRERVHSQPPPPSSVSFCCSALQERFLDASLSPSFTDARHVRAEQRAPNTEVN</sequence>
<evidence type="ECO:0000313" key="1">
    <source>
        <dbReference type="EMBL" id="TNN65156.1"/>
    </source>
</evidence>
<dbReference type="AlphaFoldDB" id="A0A4Z2HHB7"/>
<reference evidence="1 2" key="1">
    <citation type="submission" date="2019-03" db="EMBL/GenBank/DDBJ databases">
        <title>First draft genome of Liparis tanakae, snailfish: a comprehensive survey of snailfish specific genes.</title>
        <authorList>
            <person name="Kim W."/>
            <person name="Song I."/>
            <person name="Jeong J.-H."/>
            <person name="Kim D."/>
            <person name="Kim S."/>
            <person name="Ryu S."/>
            <person name="Song J.Y."/>
            <person name="Lee S.K."/>
        </authorList>
    </citation>
    <scope>NUCLEOTIDE SEQUENCE [LARGE SCALE GENOMIC DNA]</scope>
    <source>
        <tissue evidence="1">Muscle</tissue>
    </source>
</reference>
<keyword evidence="2" id="KW-1185">Reference proteome</keyword>
<gene>
    <name evidence="1" type="ORF">EYF80_024665</name>
</gene>
<dbReference type="Proteomes" id="UP000314294">
    <property type="component" value="Unassembled WGS sequence"/>
</dbReference>
<organism evidence="1 2">
    <name type="scientific">Liparis tanakae</name>
    <name type="common">Tanaka's snailfish</name>
    <dbReference type="NCBI Taxonomy" id="230148"/>
    <lineage>
        <taxon>Eukaryota</taxon>
        <taxon>Metazoa</taxon>
        <taxon>Chordata</taxon>
        <taxon>Craniata</taxon>
        <taxon>Vertebrata</taxon>
        <taxon>Euteleostomi</taxon>
        <taxon>Actinopterygii</taxon>
        <taxon>Neopterygii</taxon>
        <taxon>Teleostei</taxon>
        <taxon>Neoteleostei</taxon>
        <taxon>Acanthomorphata</taxon>
        <taxon>Eupercaria</taxon>
        <taxon>Perciformes</taxon>
        <taxon>Cottioidei</taxon>
        <taxon>Cottales</taxon>
        <taxon>Liparidae</taxon>
        <taxon>Liparis</taxon>
    </lineage>
</organism>
<name>A0A4Z2HHB7_9TELE</name>